<dbReference type="InterPro" id="IPR036890">
    <property type="entry name" value="HATPase_C_sf"/>
</dbReference>
<evidence type="ECO:0000313" key="14">
    <source>
        <dbReference type="EMBL" id="MDX8146972.1"/>
    </source>
</evidence>
<keyword evidence="10" id="KW-0472">Membrane</keyword>
<dbReference type="Proteomes" id="UP001285352">
    <property type="component" value="Unassembled WGS sequence"/>
</dbReference>
<dbReference type="EMBL" id="JAXAVU010000013">
    <property type="protein sequence ID" value="MDX8146972.1"/>
    <property type="molecule type" value="Genomic_DNA"/>
</dbReference>
<dbReference type="PANTHER" id="PTHR24421">
    <property type="entry name" value="NITRATE/NITRITE SENSOR PROTEIN NARX-RELATED"/>
    <property type="match status" value="1"/>
</dbReference>
<evidence type="ECO:0000256" key="1">
    <source>
        <dbReference type="ARBA" id="ARBA00000085"/>
    </source>
</evidence>
<keyword evidence="8" id="KW-0902">Two-component regulatory system</keyword>
<evidence type="ECO:0000313" key="15">
    <source>
        <dbReference type="Proteomes" id="UP001285352"/>
    </source>
</evidence>
<dbReference type="InterPro" id="IPR003594">
    <property type="entry name" value="HATPase_dom"/>
</dbReference>
<dbReference type="InterPro" id="IPR050482">
    <property type="entry name" value="Sensor_HK_TwoCompSys"/>
</dbReference>
<dbReference type="Gene3D" id="1.20.5.1930">
    <property type="match status" value="1"/>
</dbReference>
<keyword evidence="10" id="KW-0812">Transmembrane</keyword>
<dbReference type="EC" id="2.7.13.3" evidence="2"/>
<proteinExistence type="predicted"/>
<dbReference type="InterPro" id="IPR011712">
    <property type="entry name" value="Sig_transdc_His_kin_sub3_dim/P"/>
</dbReference>
<dbReference type="Gene3D" id="3.30.565.10">
    <property type="entry name" value="Histidine kinase-like ATPase, C-terminal domain"/>
    <property type="match status" value="1"/>
</dbReference>
<evidence type="ECO:0000256" key="7">
    <source>
        <dbReference type="ARBA" id="ARBA00022840"/>
    </source>
</evidence>
<comment type="catalytic activity">
    <reaction evidence="1">
        <text>ATP + protein L-histidine = ADP + protein N-phospho-L-histidine.</text>
        <dbReference type="EC" id="2.7.13.3"/>
    </reaction>
</comment>
<evidence type="ECO:0000256" key="6">
    <source>
        <dbReference type="ARBA" id="ARBA00022777"/>
    </source>
</evidence>
<dbReference type="SUPFAM" id="SSF55874">
    <property type="entry name" value="ATPase domain of HSP90 chaperone/DNA topoisomerase II/histidine kinase"/>
    <property type="match status" value="1"/>
</dbReference>
<evidence type="ECO:0000256" key="10">
    <source>
        <dbReference type="SAM" id="Phobius"/>
    </source>
</evidence>
<evidence type="ECO:0000259" key="11">
    <source>
        <dbReference type="Pfam" id="PF02518"/>
    </source>
</evidence>
<feature type="transmembrane region" description="Helical" evidence="10">
    <location>
        <begin position="101"/>
        <end position="120"/>
    </location>
</feature>
<dbReference type="Pfam" id="PF02518">
    <property type="entry name" value="HATPase_c"/>
    <property type="match status" value="1"/>
</dbReference>
<protein>
    <recommendedName>
        <fullName evidence="2">histidine kinase</fullName>
        <ecNumber evidence="2">2.7.13.3</ecNumber>
    </recommendedName>
</protein>
<keyword evidence="6 14" id="KW-0418">Kinase</keyword>
<comment type="caution">
    <text evidence="14">The sequence shown here is derived from an EMBL/GenBank/DDBJ whole genome shotgun (WGS) entry which is preliminary data.</text>
</comment>
<keyword evidence="10" id="KW-1133">Transmembrane helix</keyword>
<sequence length="378" mass="40401">MTVKRALAVDSVIVVALLALHLLVVRELSDGSTGWLPAWGAVAVGVAGIVPLLGRRRWTRTVFLVVLVAALTLVLGGYPSGGVGLGLQVALYTIAANSTPIHTAVAAVLTSVAAVTSYVANPDFHPVVALLDVVLLSGSIGLGTVTRRNRQRALQLREVVSQLEQAREQLKEETALLERNRIARELHDIVTHSLGVISVQAGVARAMPDDVVQARTALRVIETTSKDALSEMRHLLGALRTPEGLDAELRPQPTLGQLDDLFQTMRDVGMSLTVHTEGAPYPLTAGRELTVYRIIQEALTNVLKHAANAEVQVRLRYLDDHMSVEVLNDGVQPLGGEHGHGLVGMRERAVVCGGTLNAGPVPGGRFRMVATLPRELVA</sequence>
<reference evidence="14 15" key="1">
    <citation type="submission" date="2023-11" db="EMBL/GenBank/DDBJ databases">
        <title>Lentzea sokolovensis, sp. nov., Lentzea kristufkii, sp. nov., and Lentzea miocenensis, sp. nov., rare actinobacteria from Sokolov Coal Basin, Miocene lacustrine sediment, Czech Republic.</title>
        <authorList>
            <person name="Lara A."/>
            <person name="Kotroba L."/>
            <person name="Nouioui I."/>
            <person name="Neumann-Schaal M."/>
            <person name="Mast Y."/>
            <person name="Chronakova A."/>
        </authorList>
    </citation>
    <scope>NUCLEOTIDE SEQUENCE [LARGE SCALE GENOMIC DNA]</scope>
    <source>
        <strain evidence="14 15">BCCO 10_0061</strain>
    </source>
</reference>
<keyword evidence="4" id="KW-0808">Transferase</keyword>
<evidence type="ECO:0000259" key="13">
    <source>
        <dbReference type="Pfam" id="PF23539"/>
    </source>
</evidence>
<dbReference type="Pfam" id="PF07730">
    <property type="entry name" value="HisKA_3"/>
    <property type="match status" value="1"/>
</dbReference>
<dbReference type="CDD" id="cd16917">
    <property type="entry name" value="HATPase_UhpB-NarQ-NarX-like"/>
    <property type="match status" value="1"/>
</dbReference>
<feature type="coiled-coil region" evidence="9">
    <location>
        <begin position="153"/>
        <end position="183"/>
    </location>
</feature>
<keyword evidence="15" id="KW-1185">Reference proteome</keyword>
<dbReference type="InterPro" id="IPR055558">
    <property type="entry name" value="DUF7134"/>
</dbReference>
<dbReference type="RefSeq" id="WP_319979044.1">
    <property type="nucleotide sequence ID" value="NZ_JAXAVU010000013.1"/>
</dbReference>
<name>A0ABU4V6J9_9PSEU</name>
<reference evidence="14 15" key="2">
    <citation type="submission" date="2023-11" db="EMBL/GenBank/DDBJ databases">
        <authorList>
            <person name="Lara A.C."/>
            <person name="Chronakova A."/>
        </authorList>
    </citation>
    <scope>NUCLEOTIDE SEQUENCE [LARGE SCALE GENOMIC DNA]</scope>
    <source>
        <strain evidence="14 15">BCCO 10_0061</strain>
    </source>
</reference>
<feature type="domain" description="Histidine kinase/HSP90-like ATPase" evidence="11">
    <location>
        <begin position="287"/>
        <end position="375"/>
    </location>
</feature>
<feature type="transmembrane region" description="Helical" evidence="10">
    <location>
        <begin position="127"/>
        <end position="145"/>
    </location>
</feature>
<keyword evidence="9" id="KW-0175">Coiled coil</keyword>
<feature type="domain" description="Signal transduction histidine kinase subgroup 3 dimerisation and phosphoacceptor" evidence="12">
    <location>
        <begin position="178"/>
        <end position="243"/>
    </location>
</feature>
<keyword evidence="5" id="KW-0547">Nucleotide-binding</keyword>
<keyword evidence="7" id="KW-0067">ATP-binding</keyword>
<evidence type="ECO:0000256" key="3">
    <source>
        <dbReference type="ARBA" id="ARBA00022553"/>
    </source>
</evidence>
<accession>A0ABU4V6J9</accession>
<feature type="transmembrane region" description="Helical" evidence="10">
    <location>
        <begin position="7"/>
        <end position="24"/>
    </location>
</feature>
<dbReference type="PANTHER" id="PTHR24421:SF10">
    <property type="entry name" value="NITRATE_NITRITE SENSOR PROTEIN NARQ"/>
    <property type="match status" value="1"/>
</dbReference>
<evidence type="ECO:0000256" key="2">
    <source>
        <dbReference type="ARBA" id="ARBA00012438"/>
    </source>
</evidence>
<feature type="transmembrane region" description="Helical" evidence="10">
    <location>
        <begin position="61"/>
        <end position="81"/>
    </location>
</feature>
<feature type="transmembrane region" description="Helical" evidence="10">
    <location>
        <begin position="36"/>
        <end position="54"/>
    </location>
</feature>
<evidence type="ECO:0000259" key="12">
    <source>
        <dbReference type="Pfam" id="PF07730"/>
    </source>
</evidence>
<organism evidence="14 15">
    <name type="scientific">Lentzea sokolovensis</name>
    <dbReference type="NCBI Taxonomy" id="3095429"/>
    <lineage>
        <taxon>Bacteria</taxon>
        <taxon>Bacillati</taxon>
        <taxon>Actinomycetota</taxon>
        <taxon>Actinomycetes</taxon>
        <taxon>Pseudonocardiales</taxon>
        <taxon>Pseudonocardiaceae</taxon>
        <taxon>Lentzea</taxon>
    </lineage>
</organism>
<feature type="domain" description="DUF7134" evidence="13">
    <location>
        <begin position="5"/>
        <end position="125"/>
    </location>
</feature>
<evidence type="ECO:0000256" key="8">
    <source>
        <dbReference type="ARBA" id="ARBA00023012"/>
    </source>
</evidence>
<evidence type="ECO:0000256" key="5">
    <source>
        <dbReference type="ARBA" id="ARBA00022741"/>
    </source>
</evidence>
<evidence type="ECO:0000256" key="4">
    <source>
        <dbReference type="ARBA" id="ARBA00022679"/>
    </source>
</evidence>
<gene>
    <name evidence="14" type="ORF">SK854_32990</name>
</gene>
<keyword evidence="3" id="KW-0597">Phosphoprotein</keyword>
<dbReference type="GO" id="GO:0016301">
    <property type="term" value="F:kinase activity"/>
    <property type="evidence" value="ECO:0007669"/>
    <property type="project" value="UniProtKB-KW"/>
</dbReference>
<dbReference type="Pfam" id="PF23539">
    <property type="entry name" value="DUF7134"/>
    <property type="match status" value="1"/>
</dbReference>
<evidence type="ECO:0000256" key="9">
    <source>
        <dbReference type="SAM" id="Coils"/>
    </source>
</evidence>